<keyword evidence="3 4" id="KW-0067">ATP-binding</keyword>
<dbReference type="PROSITE" id="PS50975">
    <property type="entry name" value="ATP_GRASP"/>
    <property type="match status" value="1"/>
</dbReference>
<proteinExistence type="predicted"/>
<dbReference type="Gene3D" id="3.30.1490.20">
    <property type="entry name" value="ATP-grasp fold, A domain"/>
    <property type="match status" value="1"/>
</dbReference>
<evidence type="ECO:0000313" key="7">
    <source>
        <dbReference type="Proteomes" id="UP001222275"/>
    </source>
</evidence>
<protein>
    <submittedName>
        <fullName evidence="6">ATP-grasp domain-containing protein</fullName>
    </submittedName>
</protein>
<name>A0ABY8CBP6_9GAMM</name>
<dbReference type="Proteomes" id="UP001222275">
    <property type="component" value="Chromosome"/>
</dbReference>
<feature type="domain" description="ATP-grasp" evidence="5">
    <location>
        <begin position="110"/>
        <end position="304"/>
    </location>
</feature>
<dbReference type="InterPro" id="IPR052032">
    <property type="entry name" value="ATP-dep_AA_Ligase"/>
</dbReference>
<evidence type="ECO:0000313" key="6">
    <source>
        <dbReference type="EMBL" id="WEJ63364.1"/>
    </source>
</evidence>
<dbReference type="Gene3D" id="3.40.50.20">
    <property type="match status" value="1"/>
</dbReference>
<gene>
    <name evidence="6" type="ORF">NR989_03665</name>
</gene>
<dbReference type="PANTHER" id="PTHR43585">
    <property type="entry name" value="FUMIPYRROLE BIOSYNTHESIS PROTEIN C"/>
    <property type="match status" value="1"/>
</dbReference>
<evidence type="ECO:0000256" key="3">
    <source>
        <dbReference type="ARBA" id="ARBA00022840"/>
    </source>
</evidence>
<dbReference type="Pfam" id="PF18603">
    <property type="entry name" value="LAL_C2"/>
    <property type="match status" value="1"/>
</dbReference>
<evidence type="ECO:0000259" key="5">
    <source>
        <dbReference type="PROSITE" id="PS50975"/>
    </source>
</evidence>
<reference evidence="6 7" key="1">
    <citation type="submission" date="2022-06" db="EMBL/GenBank/DDBJ databases">
        <title>Thiomicrohabdus sp. nov, an obligately chemolithoautotrophic, sulfur-oxidizing bacterium isolated from beach of Guanyin Mountain. Amoy.</title>
        <authorList>
            <person name="Zhu H."/>
        </authorList>
    </citation>
    <scope>NUCLEOTIDE SEQUENCE [LARGE SCALE GENOMIC DNA]</scope>
    <source>
        <strain evidence="6 7">XGS-01</strain>
    </source>
</reference>
<dbReference type="RefSeq" id="WP_275595617.1">
    <property type="nucleotide sequence ID" value="NZ_CP102381.1"/>
</dbReference>
<keyword evidence="2 4" id="KW-0547">Nucleotide-binding</keyword>
<dbReference type="EMBL" id="CP102381">
    <property type="protein sequence ID" value="WEJ63364.1"/>
    <property type="molecule type" value="Genomic_DNA"/>
</dbReference>
<dbReference type="Pfam" id="PF02786">
    <property type="entry name" value="CPSase_L_D2"/>
    <property type="match status" value="1"/>
</dbReference>
<evidence type="ECO:0000256" key="4">
    <source>
        <dbReference type="PROSITE-ProRule" id="PRU00409"/>
    </source>
</evidence>
<organism evidence="6 7">
    <name type="scientific">Thiomicrorhabdus lithotrophica</name>
    <dbReference type="NCBI Taxonomy" id="2949997"/>
    <lineage>
        <taxon>Bacteria</taxon>
        <taxon>Pseudomonadati</taxon>
        <taxon>Pseudomonadota</taxon>
        <taxon>Gammaproteobacteria</taxon>
        <taxon>Thiotrichales</taxon>
        <taxon>Piscirickettsiaceae</taxon>
        <taxon>Thiomicrorhabdus</taxon>
    </lineage>
</organism>
<evidence type="ECO:0000256" key="2">
    <source>
        <dbReference type="ARBA" id="ARBA00022741"/>
    </source>
</evidence>
<dbReference type="InterPro" id="IPR040570">
    <property type="entry name" value="LAL_C2"/>
</dbReference>
<dbReference type="InterPro" id="IPR011761">
    <property type="entry name" value="ATP-grasp"/>
</dbReference>
<dbReference type="InterPro" id="IPR013815">
    <property type="entry name" value="ATP_grasp_subdomain_1"/>
</dbReference>
<accession>A0ABY8CBP6</accession>
<dbReference type="Gene3D" id="3.30.470.20">
    <property type="entry name" value="ATP-grasp fold, B domain"/>
    <property type="match status" value="1"/>
</dbReference>
<dbReference type="PANTHER" id="PTHR43585:SF2">
    <property type="entry name" value="ATP-GRASP ENZYME FSQD"/>
    <property type="match status" value="1"/>
</dbReference>
<evidence type="ECO:0000256" key="1">
    <source>
        <dbReference type="ARBA" id="ARBA00022598"/>
    </source>
</evidence>
<keyword evidence="1" id="KW-0436">Ligase</keyword>
<dbReference type="SUPFAM" id="SSF56059">
    <property type="entry name" value="Glutathione synthetase ATP-binding domain-like"/>
    <property type="match status" value="1"/>
</dbReference>
<sequence length="404" mass="43265">MKQQKTLLIIGAGFEQVPAIKMAKLMGHKVVVTDLNPQAAGVKFADDFGLVSTNDKQGNLIFAQQQKIDGVMTLGSELAVPVVAFVCEQLNLPGLSSETALKATNKNVMHEAFIAGGVPTPHSNKINQLSELQEFVESNGWPVVVKPSDSSGQRGIGIFHEGGDLAFALKDAVKYSSDGYAIVENYIDGPEINVTAAVQDGEIEFLSFSHRVTASSPHFGIAIEHRAPVAISSERLNQVKLAAIKAIKAIGLTNGIAYPQIISSVDRGAQVLEIAARIPGGYMREVALVLSGIDMIEVAIRQALNESLSLSEYAKNQPSEAVVVKFYTQLDLGEGVEKITRIAGFDEVITRPGVFLANCRLKALDTVPPLESSTARFGALIVRADSSEEVQTRLQEAMAAVEVL</sequence>
<dbReference type="InterPro" id="IPR005479">
    <property type="entry name" value="CPAse_ATP-bd"/>
</dbReference>
<keyword evidence="7" id="KW-1185">Reference proteome</keyword>